<gene>
    <name evidence="5" type="ORF">GCM10023318_59070</name>
</gene>
<evidence type="ECO:0000256" key="4">
    <source>
        <dbReference type="SAM" id="MobiDB-lite"/>
    </source>
</evidence>
<sequence>MAVGLGLSIGTVNTVSALADSTSAKAPPGRRRRPPSFARHTRVAARPKAVTRRTTLTFDSAGLVRVGRIPKHGRAVTEFADLTQRSAPSARVGNRMLSAADLIAVVADKVIGEDLAEQLDPEVGIAVTYPARYSDEHVEELRDALDELGLTEVELVAEPVAAAHWLESERSSMMPGLTLVYDLGGGGLDVTLVRVGPGSPPDPIVGESLRSTEFGGRAYGAMVARARRGPGQIAGTEPVPTPEELRTRHIRGSLELVYRCLRSADVTMADVDCVLVVGGAARPAEVVEVLATELARPVMAAPDPERTIADGAALIARRNAVEESEGPVRDADDESDAQGGVGRAAGFSRRTRQRFTRVASAAGLSAIAAALMLGLPGDGVIVELPQLGQ</sequence>
<feature type="region of interest" description="Disordered" evidence="4">
    <location>
        <begin position="320"/>
        <end position="348"/>
    </location>
</feature>
<evidence type="ECO:0000256" key="2">
    <source>
        <dbReference type="ARBA" id="ARBA00022840"/>
    </source>
</evidence>
<reference evidence="6" key="1">
    <citation type="journal article" date="2019" name="Int. J. Syst. Evol. Microbiol.">
        <title>The Global Catalogue of Microorganisms (GCM) 10K type strain sequencing project: providing services to taxonomists for standard genome sequencing and annotation.</title>
        <authorList>
            <consortium name="The Broad Institute Genomics Platform"/>
            <consortium name="The Broad Institute Genome Sequencing Center for Infectious Disease"/>
            <person name="Wu L."/>
            <person name="Ma J."/>
        </authorList>
    </citation>
    <scope>NUCLEOTIDE SEQUENCE [LARGE SCALE GENOMIC DNA]</scope>
    <source>
        <strain evidence="6">JCM 18298</strain>
    </source>
</reference>
<evidence type="ECO:0000256" key="1">
    <source>
        <dbReference type="ARBA" id="ARBA00022741"/>
    </source>
</evidence>
<evidence type="ECO:0008006" key="7">
    <source>
        <dbReference type="Google" id="ProtNLM"/>
    </source>
</evidence>
<comment type="caution">
    <text evidence="5">The sequence shown here is derived from an EMBL/GenBank/DDBJ whole genome shotgun (WGS) entry which is preliminary data.</text>
</comment>
<evidence type="ECO:0000256" key="3">
    <source>
        <dbReference type="ARBA" id="ARBA00023186"/>
    </source>
</evidence>
<dbReference type="Proteomes" id="UP001500603">
    <property type="component" value="Unassembled WGS sequence"/>
</dbReference>
<keyword evidence="6" id="KW-1185">Reference proteome</keyword>
<dbReference type="InterPro" id="IPR013126">
    <property type="entry name" value="Hsp_70_fam"/>
</dbReference>
<proteinExistence type="predicted"/>
<evidence type="ECO:0000313" key="5">
    <source>
        <dbReference type="EMBL" id="GAA5068584.1"/>
    </source>
</evidence>
<feature type="compositionally biased region" description="Basic residues" evidence="4">
    <location>
        <begin position="28"/>
        <end position="40"/>
    </location>
</feature>
<dbReference type="InterPro" id="IPR043129">
    <property type="entry name" value="ATPase_NBD"/>
</dbReference>
<keyword evidence="1" id="KW-0547">Nucleotide-binding</keyword>
<organism evidence="5 6">
    <name type="scientific">Nocardia callitridis</name>
    <dbReference type="NCBI Taxonomy" id="648753"/>
    <lineage>
        <taxon>Bacteria</taxon>
        <taxon>Bacillati</taxon>
        <taxon>Actinomycetota</taxon>
        <taxon>Actinomycetes</taxon>
        <taxon>Mycobacteriales</taxon>
        <taxon>Nocardiaceae</taxon>
        <taxon>Nocardia</taxon>
    </lineage>
</organism>
<dbReference type="EMBL" id="BAABJM010000009">
    <property type="protein sequence ID" value="GAA5068584.1"/>
    <property type="molecule type" value="Genomic_DNA"/>
</dbReference>
<accession>A0ABP9KZQ4</accession>
<protein>
    <recommendedName>
        <fullName evidence="7">Hsp70 family protein</fullName>
    </recommendedName>
</protein>
<feature type="region of interest" description="Disordered" evidence="4">
    <location>
        <begin position="20"/>
        <end position="40"/>
    </location>
</feature>
<dbReference type="SUPFAM" id="SSF53067">
    <property type="entry name" value="Actin-like ATPase domain"/>
    <property type="match status" value="2"/>
</dbReference>
<evidence type="ECO:0000313" key="6">
    <source>
        <dbReference type="Proteomes" id="UP001500603"/>
    </source>
</evidence>
<keyword evidence="2" id="KW-0067">ATP-binding</keyword>
<dbReference type="Pfam" id="PF00012">
    <property type="entry name" value="HSP70"/>
    <property type="match status" value="2"/>
</dbReference>
<dbReference type="PANTHER" id="PTHR42749:SF1">
    <property type="entry name" value="CELL SHAPE-DETERMINING PROTEIN MREB"/>
    <property type="match status" value="1"/>
</dbReference>
<dbReference type="Gene3D" id="3.30.420.40">
    <property type="match status" value="4"/>
</dbReference>
<keyword evidence="3" id="KW-0143">Chaperone</keyword>
<dbReference type="PANTHER" id="PTHR42749">
    <property type="entry name" value="CELL SHAPE-DETERMINING PROTEIN MREB"/>
    <property type="match status" value="1"/>
</dbReference>
<name>A0ABP9KZQ4_9NOCA</name>